<dbReference type="Proteomes" id="UP000005297">
    <property type="component" value="Unassembled WGS sequence"/>
</dbReference>
<dbReference type="Gene3D" id="3.10.129.10">
    <property type="entry name" value="Hotdog Thioesterase"/>
    <property type="match status" value="1"/>
</dbReference>
<dbReference type="InterPro" id="IPR029069">
    <property type="entry name" value="HotDog_dom_sf"/>
</dbReference>
<evidence type="ECO:0000256" key="2">
    <source>
        <dbReference type="ARBA" id="ARBA00022801"/>
    </source>
</evidence>
<comment type="similarity">
    <text evidence="1">Belongs to the 4-hydroxybenzoyl-CoA thioesterase family.</text>
</comment>
<name>Q0F2J0_9PROT</name>
<dbReference type="EMBL" id="AATS01000002">
    <property type="protein sequence ID" value="EAU55560.1"/>
    <property type="molecule type" value="Genomic_DNA"/>
</dbReference>
<dbReference type="AlphaFoldDB" id="Q0F2J0"/>
<reference evidence="3 4" key="1">
    <citation type="submission" date="2006-09" db="EMBL/GenBank/DDBJ databases">
        <authorList>
            <person name="Emerson D."/>
            <person name="Ferriera S."/>
            <person name="Johnson J."/>
            <person name="Kravitz S."/>
            <person name="Halpern A."/>
            <person name="Remington K."/>
            <person name="Beeson K."/>
            <person name="Tran B."/>
            <person name="Rogers Y.-H."/>
            <person name="Friedman R."/>
            <person name="Venter J.C."/>
        </authorList>
    </citation>
    <scope>NUCLEOTIDE SEQUENCE [LARGE SCALE GENOMIC DNA]</scope>
    <source>
        <strain evidence="3 4">PV-1</strain>
    </source>
</reference>
<dbReference type="InterPro" id="IPR006684">
    <property type="entry name" value="YbgC/YbaW"/>
</dbReference>
<dbReference type="Pfam" id="PF13279">
    <property type="entry name" value="4HBT_2"/>
    <property type="match status" value="1"/>
</dbReference>
<dbReference type="FunFam" id="3.10.129.10:FF:000004">
    <property type="entry name" value="Tol-pal system-associated acyl-CoA thioesterase"/>
    <property type="match status" value="1"/>
</dbReference>
<gene>
    <name evidence="3" type="ORF">SPV1_01392</name>
</gene>
<proteinExistence type="inferred from homology"/>
<dbReference type="GO" id="GO:0047617">
    <property type="term" value="F:fatty acyl-CoA hydrolase activity"/>
    <property type="evidence" value="ECO:0007669"/>
    <property type="project" value="TreeGrafter"/>
</dbReference>
<comment type="caution">
    <text evidence="3">The sequence shown here is derived from an EMBL/GenBank/DDBJ whole genome shotgun (WGS) entry which is preliminary data.</text>
</comment>
<dbReference type="InterPro" id="IPR014166">
    <property type="entry name" value="Tol-Pal_acyl-CoA_thioesterase"/>
</dbReference>
<keyword evidence="4" id="KW-1185">Reference proteome</keyword>
<evidence type="ECO:0000313" key="4">
    <source>
        <dbReference type="Proteomes" id="UP000005297"/>
    </source>
</evidence>
<dbReference type="SUPFAM" id="SSF54637">
    <property type="entry name" value="Thioesterase/thiol ester dehydrase-isomerase"/>
    <property type="match status" value="1"/>
</dbReference>
<protein>
    <submittedName>
        <fullName evidence="3">4-hydroxybenzoyl-CoA thioesterase</fullName>
    </submittedName>
</protein>
<evidence type="ECO:0000313" key="3">
    <source>
        <dbReference type="EMBL" id="EAU55560.1"/>
    </source>
</evidence>
<dbReference type="HOGENOM" id="CLU_101141_7_1_0"/>
<dbReference type="PANTHER" id="PTHR31793:SF37">
    <property type="entry name" value="ACYL-COA THIOESTER HYDROLASE YBGC"/>
    <property type="match status" value="1"/>
</dbReference>
<dbReference type="FunCoup" id="Q0F2J0">
    <property type="interactions" value="203"/>
</dbReference>
<dbReference type="InterPro" id="IPR050563">
    <property type="entry name" value="4-hydroxybenzoyl-CoA_TE"/>
</dbReference>
<dbReference type="PANTHER" id="PTHR31793">
    <property type="entry name" value="4-HYDROXYBENZOYL-COA THIOESTERASE FAMILY MEMBER"/>
    <property type="match status" value="1"/>
</dbReference>
<dbReference type="NCBIfam" id="TIGR00051">
    <property type="entry name" value="YbgC/FadM family acyl-CoA thioesterase"/>
    <property type="match status" value="1"/>
</dbReference>
<dbReference type="InParanoid" id="Q0F2J0"/>
<dbReference type="CDD" id="cd00586">
    <property type="entry name" value="4HBT"/>
    <property type="match status" value="1"/>
</dbReference>
<evidence type="ECO:0000256" key="1">
    <source>
        <dbReference type="ARBA" id="ARBA00005953"/>
    </source>
</evidence>
<dbReference type="RefSeq" id="WP_009850579.1">
    <property type="nucleotide sequence ID" value="NZ_DS022295.1"/>
</dbReference>
<dbReference type="eggNOG" id="COG0824">
    <property type="taxonomic scope" value="Bacteria"/>
</dbReference>
<keyword evidence="2" id="KW-0378">Hydrolase</keyword>
<dbReference type="PIRSF" id="PIRSF003230">
    <property type="entry name" value="YbgC"/>
    <property type="match status" value="1"/>
</dbReference>
<organism evidence="3 4">
    <name type="scientific">Mariprofundus ferrooxydans PV-1</name>
    <dbReference type="NCBI Taxonomy" id="314345"/>
    <lineage>
        <taxon>Bacteria</taxon>
        <taxon>Pseudomonadati</taxon>
        <taxon>Pseudomonadota</taxon>
        <taxon>Candidatius Mariprofundia</taxon>
        <taxon>Mariprofundales</taxon>
        <taxon>Mariprofundaceae</taxon>
        <taxon>Mariprofundus</taxon>
    </lineage>
</organism>
<dbReference type="NCBIfam" id="TIGR02799">
    <property type="entry name" value="thio_ybgC"/>
    <property type="match status" value="1"/>
</dbReference>
<dbReference type="STRING" id="314344.AL013_01635"/>
<accession>Q0F2J0</accession>
<sequence>MSRFSESIPVRVYYEDTDHGGVVYYANYLKFMERGRTEFLRAIGLELDAIETEFGILFAVTEAHVRYQTPARFNDLLEVDTSLIEMRGARLAFTQTIYHQATRRQLCTATIRLACINRESAACRIPAPLIKILQNHLNKEHI</sequence>